<organism evidence="9">
    <name type="scientific">Caulobacter sp. (strain K31)</name>
    <dbReference type="NCBI Taxonomy" id="366602"/>
    <lineage>
        <taxon>Bacteria</taxon>
        <taxon>Pseudomonadati</taxon>
        <taxon>Pseudomonadota</taxon>
        <taxon>Alphaproteobacteria</taxon>
        <taxon>Caulobacterales</taxon>
        <taxon>Caulobacteraceae</taxon>
        <taxon>Caulobacter</taxon>
    </lineage>
</organism>
<keyword evidence="2 7" id="KW-0929">Antimicrobial</keyword>
<dbReference type="InterPro" id="IPR051018">
    <property type="entry name" value="Bacteriophage_GH24"/>
</dbReference>
<evidence type="ECO:0000256" key="3">
    <source>
        <dbReference type="ARBA" id="ARBA00022638"/>
    </source>
</evidence>
<comment type="similarity">
    <text evidence="7">Belongs to the glycosyl hydrolase 24 family.</text>
</comment>
<dbReference type="InterPro" id="IPR034690">
    <property type="entry name" value="Endolysin_T4_type"/>
</dbReference>
<dbReference type="HAMAP" id="MF_04110">
    <property type="entry name" value="ENDOLYSIN_T4"/>
    <property type="match status" value="1"/>
</dbReference>
<dbReference type="InterPro" id="IPR002196">
    <property type="entry name" value="Glyco_hydro_24"/>
</dbReference>
<evidence type="ECO:0000256" key="4">
    <source>
        <dbReference type="ARBA" id="ARBA00022801"/>
    </source>
</evidence>
<dbReference type="AlphaFoldDB" id="B0T2N4"/>
<comment type="catalytic activity">
    <reaction evidence="1 7">
        <text>Hydrolysis of (1-&gt;4)-beta-linkages between N-acetylmuramic acid and N-acetyl-D-glucosamine residues in a peptidoglycan and between N-acetyl-D-glucosamine residues in chitodextrins.</text>
        <dbReference type="EC" id="3.2.1.17"/>
    </reaction>
</comment>
<feature type="transmembrane region" description="Helical" evidence="8">
    <location>
        <begin position="351"/>
        <end position="372"/>
    </location>
</feature>
<evidence type="ECO:0000256" key="7">
    <source>
        <dbReference type="RuleBase" id="RU003788"/>
    </source>
</evidence>
<sequence length="417" mass="43999">MKPRYQVSRAAVDLIKRFEGYRMKAAQLPDGRWTLGYGHTLTARAGASVSEQDAEALLLYDLITVAHAVNENIYTPLNQNQFDALVCFAFNIGTENFIRSGVLRRLNEGSLLQAACAMEMWRKADFEGERIVIDALVRRRSAEKTLFLTPTDGGWVAAPSSVLRPRIDHDAGHLIPAQAPAAITTSMQGDRAVALREDGGSAPALMGSGPSASEQAAAAVSARLEAILPDEGVAPPAPAQDLLLPEPPIPAASEPSPFIKAPAEIPAALEPAVAPFQLTSEEPVAELVDATQPVAEAPAVVEPNLFEAARTATAGSLFNLGGFSTSDAVALEPQEVAFTGARPHAFGGISLLVSLGLLGLALFGGGILWNLSVGANEGLSPIRMFGWSASVIGMICFATSAYLLMRRLGDPEPQVED</sequence>
<evidence type="ECO:0000313" key="9">
    <source>
        <dbReference type="EMBL" id="ABZ72285.1"/>
    </source>
</evidence>
<dbReference type="GO" id="GO:0003796">
    <property type="term" value="F:lysozyme activity"/>
    <property type="evidence" value="ECO:0007669"/>
    <property type="project" value="UniProtKB-EC"/>
</dbReference>
<keyword evidence="4 7" id="KW-0378">Hydrolase</keyword>
<evidence type="ECO:0000256" key="6">
    <source>
        <dbReference type="ARBA" id="ARBA00023295"/>
    </source>
</evidence>
<gene>
    <name evidence="9" type="ordered locus">Caul_3158</name>
</gene>
<dbReference type="CAZy" id="GH24">
    <property type="family name" value="Glycoside Hydrolase Family 24"/>
</dbReference>
<dbReference type="GO" id="GO:0009253">
    <property type="term" value="P:peptidoglycan catabolic process"/>
    <property type="evidence" value="ECO:0007669"/>
    <property type="project" value="InterPro"/>
</dbReference>
<keyword evidence="8" id="KW-1133">Transmembrane helix</keyword>
<dbReference type="eggNOG" id="COG3772">
    <property type="taxonomic scope" value="Bacteria"/>
</dbReference>
<keyword evidence="5" id="KW-1035">Host cytoplasm</keyword>
<keyword evidence="8" id="KW-0472">Membrane</keyword>
<accession>B0T2N4</accession>
<dbReference type="InterPro" id="IPR023346">
    <property type="entry name" value="Lysozyme-like_dom_sf"/>
</dbReference>
<name>B0T2N4_CAUSK</name>
<reference evidence="9" key="1">
    <citation type="submission" date="2008-01" db="EMBL/GenBank/DDBJ databases">
        <title>Complete sequence of chromosome of Caulobacter sp. K31.</title>
        <authorList>
            <consortium name="US DOE Joint Genome Institute"/>
            <person name="Copeland A."/>
            <person name="Lucas S."/>
            <person name="Lapidus A."/>
            <person name="Barry K."/>
            <person name="Glavina del Rio T."/>
            <person name="Dalin E."/>
            <person name="Tice H."/>
            <person name="Pitluck S."/>
            <person name="Bruce D."/>
            <person name="Goodwin L."/>
            <person name="Thompson L.S."/>
            <person name="Brettin T."/>
            <person name="Detter J.C."/>
            <person name="Han C."/>
            <person name="Schmutz J."/>
            <person name="Larimer F."/>
            <person name="Land M."/>
            <person name="Hauser L."/>
            <person name="Kyrpides N."/>
            <person name="Kim E."/>
            <person name="Stephens C."/>
            <person name="Richardson P."/>
        </authorList>
    </citation>
    <scope>NUCLEOTIDE SEQUENCE [LARGE SCALE GENOMIC DNA]</scope>
    <source>
        <strain evidence="9">K31</strain>
    </source>
</reference>
<dbReference type="OrthoDB" id="5327667at2"/>
<dbReference type="CDD" id="cd00737">
    <property type="entry name" value="lyz_endolysin_autolysin"/>
    <property type="match status" value="1"/>
</dbReference>
<evidence type="ECO:0000256" key="2">
    <source>
        <dbReference type="ARBA" id="ARBA00022529"/>
    </source>
</evidence>
<keyword evidence="3 7" id="KW-0081">Bacteriolytic enzyme</keyword>
<dbReference type="GO" id="GO:0016998">
    <property type="term" value="P:cell wall macromolecule catabolic process"/>
    <property type="evidence" value="ECO:0007669"/>
    <property type="project" value="InterPro"/>
</dbReference>
<dbReference type="Pfam" id="PF00959">
    <property type="entry name" value="Phage_lysozyme"/>
    <property type="match status" value="1"/>
</dbReference>
<evidence type="ECO:0000256" key="5">
    <source>
        <dbReference type="ARBA" id="ARBA00023200"/>
    </source>
</evidence>
<dbReference type="InterPro" id="IPR023347">
    <property type="entry name" value="Lysozyme_dom_sf"/>
</dbReference>
<dbReference type="KEGG" id="cak:Caul_3158"/>
<evidence type="ECO:0000256" key="8">
    <source>
        <dbReference type="SAM" id="Phobius"/>
    </source>
</evidence>
<dbReference type="EMBL" id="CP000927">
    <property type="protein sequence ID" value="ABZ72285.1"/>
    <property type="molecule type" value="Genomic_DNA"/>
</dbReference>
<dbReference type="EC" id="3.2.1.17" evidence="7"/>
<proteinExistence type="inferred from homology"/>
<feature type="transmembrane region" description="Helical" evidence="8">
    <location>
        <begin position="384"/>
        <end position="404"/>
    </location>
</feature>
<keyword evidence="8" id="KW-0812">Transmembrane</keyword>
<dbReference type="GO" id="GO:0031640">
    <property type="term" value="P:killing of cells of another organism"/>
    <property type="evidence" value="ECO:0007669"/>
    <property type="project" value="UniProtKB-KW"/>
</dbReference>
<dbReference type="STRING" id="366602.Caul_3158"/>
<dbReference type="GO" id="GO:0042742">
    <property type="term" value="P:defense response to bacterium"/>
    <property type="evidence" value="ECO:0007669"/>
    <property type="project" value="UniProtKB-KW"/>
</dbReference>
<dbReference type="PANTHER" id="PTHR38107">
    <property type="match status" value="1"/>
</dbReference>
<dbReference type="HOGENOM" id="CLU_635681_0_0_5"/>
<dbReference type="Gene3D" id="1.10.530.40">
    <property type="match status" value="1"/>
</dbReference>
<dbReference type="SUPFAM" id="SSF53955">
    <property type="entry name" value="Lysozyme-like"/>
    <property type="match status" value="1"/>
</dbReference>
<evidence type="ECO:0000256" key="1">
    <source>
        <dbReference type="ARBA" id="ARBA00000632"/>
    </source>
</evidence>
<keyword evidence="6 7" id="KW-0326">Glycosidase</keyword>
<dbReference type="InterPro" id="IPR033907">
    <property type="entry name" value="Endolysin_autolysin"/>
</dbReference>
<protein>
    <recommendedName>
        <fullName evidence="7">Lysozyme</fullName>
        <ecNumber evidence="7">3.2.1.17</ecNumber>
    </recommendedName>
</protein>
<dbReference type="PANTHER" id="PTHR38107:SF3">
    <property type="entry name" value="LYSOZYME RRRD-RELATED"/>
    <property type="match status" value="1"/>
</dbReference>